<dbReference type="GO" id="GO:0005524">
    <property type="term" value="F:ATP binding"/>
    <property type="evidence" value="ECO:0007669"/>
    <property type="project" value="UniProtKB-KW"/>
</dbReference>
<dbReference type="PROSITE" id="PS50893">
    <property type="entry name" value="ABC_TRANSPORTER_2"/>
    <property type="match status" value="1"/>
</dbReference>
<reference evidence="5 6" key="1">
    <citation type="submission" date="2018-08" db="EMBL/GenBank/DDBJ databases">
        <title>Actinomadura jelena sp. nov., a novel Actinomycete isolated from soil in Chad.</title>
        <authorList>
            <person name="Shi L."/>
        </authorList>
    </citation>
    <scope>NUCLEOTIDE SEQUENCE [LARGE SCALE GENOMIC DNA]</scope>
    <source>
        <strain evidence="5 6">NEAU-G17</strain>
    </source>
</reference>
<keyword evidence="1" id="KW-0547">Nucleotide-binding</keyword>
<dbReference type="EMBL" id="QURH01000697">
    <property type="protein sequence ID" value="RFU38793.1"/>
    <property type="molecule type" value="Genomic_DNA"/>
</dbReference>
<evidence type="ECO:0000256" key="2">
    <source>
        <dbReference type="ARBA" id="ARBA00022840"/>
    </source>
</evidence>
<dbReference type="GO" id="GO:0016887">
    <property type="term" value="F:ATP hydrolysis activity"/>
    <property type="evidence" value="ECO:0007669"/>
    <property type="project" value="InterPro"/>
</dbReference>
<feature type="domain" description="ABC transporter" evidence="4">
    <location>
        <begin position="25"/>
        <end position="250"/>
    </location>
</feature>
<organism evidence="5 6">
    <name type="scientific">Actinomadura logoneensis</name>
    <dbReference type="NCBI Taxonomy" id="2293572"/>
    <lineage>
        <taxon>Bacteria</taxon>
        <taxon>Bacillati</taxon>
        <taxon>Actinomycetota</taxon>
        <taxon>Actinomycetes</taxon>
        <taxon>Streptosporangiales</taxon>
        <taxon>Thermomonosporaceae</taxon>
        <taxon>Actinomadura</taxon>
    </lineage>
</organism>
<evidence type="ECO:0000259" key="4">
    <source>
        <dbReference type="PROSITE" id="PS50893"/>
    </source>
</evidence>
<dbReference type="OrthoDB" id="9806127at2"/>
<dbReference type="CDD" id="cd03228">
    <property type="entry name" value="ABCC_MRP_Like"/>
    <property type="match status" value="1"/>
</dbReference>
<evidence type="ECO:0000313" key="5">
    <source>
        <dbReference type="EMBL" id="RFU38793.1"/>
    </source>
</evidence>
<dbReference type="SUPFAM" id="SSF52540">
    <property type="entry name" value="P-loop containing nucleoside triphosphate hydrolases"/>
    <property type="match status" value="1"/>
</dbReference>
<protein>
    <submittedName>
        <fullName evidence="5">ATP-binding cassette domain-containing protein</fullName>
    </submittedName>
</protein>
<comment type="caution">
    <text evidence="5">The sequence shown here is derived from an EMBL/GenBank/DDBJ whole genome shotgun (WGS) entry which is preliminary data.</text>
</comment>
<name>A0A372JFK1_9ACTN</name>
<sequence length="259" mass="26566">DGRPAPAADGRPASAPAAVPGRDDVKLRGVTAAYGPDAPPVIDALDLDVPSGGHLAVVGPSGIGKSTLAALVTGLMRPRAGTVEIGGVRAELADPAARVLIPQEAYVFRGTVRENLGYLTSDPDPPFARAMEAVGSARLVGRLGGLDAELDPGALSAGERQLIALTRAYLAPARLVVLDEATCHLDPAAELRAETAFARRPGTLIVVAHRLGSARRADRVLLMDGTRTHHGTHAELVAGSPAYAALTGHALPAAVPRKT</sequence>
<dbReference type="InterPro" id="IPR027417">
    <property type="entry name" value="P-loop_NTPase"/>
</dbReference>
<dbReference type="PANTHER" id="PTHR24221:SF654">
    <property type="entry name" value="ATP-BINDING CASSETTE SUB-FAMILY B MEMBER 6"/>
    <property type="match status" value="1"/>
</dbReference>
<dbReference type="AlphaFoldDB" id="A0A372JFK1"/>
<accession>A0A372JFK1</accession>
<dbReference type="InterPro" id="IPR039421">
    <property type="entry name" value="Type_1_exporter"/>
</dbReference>
<dbReference type="SMART" id="SM00382">
    <property type="entry name" value="AAA"/>
    <property type="match status" value="1"/>
</dbReference>
<dbReference type="Pfam" id="PF00005">
    <property type="entry name" value="ABC_tran"/>
    <property type="match status" value="1"/>
</dbReference>
<dbReference type="GO" id="GO:0034040">
    <property type="term" value="F:ATPase-coupled lipid transmembrane transporter activity"/>
    <property type="evidence" value="ECO:0007669"/>
    <property type="project" value="TreeGrafter"/>
</dbReference>
<evidence type="ECO:0000313" key="6">
    <source>
        <dbReference type="Proteomes" id="UP000261811"/>
    </source>
</evidence>
<evidence type="ECO:0000256" key="3">
    <source>
        <dbReference type="SAM" id="MobiDB-lite"/>
    </source>
</evidence>
<proteinExistence type="predicted"/>
<dbReference type="Proteomes" id="UP000261811">
    <property type="component" value="Unassembled WGS sequence"/>
</dbReference>
<feature type="non-terminal residue" evidence="5">
    <location>
        <position position="1"/>
    </location>
</feature>
<dbReference type="InterPro" id="IPR003593">
    <property type="entry name" value="AAA+_ATPase"/>
</dbReference>
<dbReference type="PANTHER" id="PTHR24221">
    <property type="entry name" value="ATP-BINDING CASSETTE SUB-FAMILY B"/>
    <property type="match status" value="1"/>
</dbReference>
<dbReference type="Gene3D" id="3.40.50.300">
    <property type="entry name" value="P-loop containing nucleotide triphosphate hydrolases"/>
    <property type="match status" value="1"/>
</dbReference>
<dbReference type="InterPro" id="IPR003439">
    <property type="entry name" value="ABC_transporter-like_ATP-bd"/>
</dbReference>
<gene>
    <name evidence="5" type="ORF">DZF91_25820</name>
</gene>
<feature type="region of interest" description="Disordered" evidence="3">
    <location>
        <begin position="1"/>
        <end position="22"/>
    </location>
</feature>
<dbReference type="RefSeq" id="WP_117359798.1">
    <property type="nucleotide sequence ID" value="NZ_QURH01000697.1"/>
</dbReference>
<keyword evidence="6" id="KW-1185">Reference proteome</keyword>
<keyword evidence="2 5" id="KW-0067">ATP-binding</keyword>
<feature type="compositionally biased region" description="Low complexity" evidence="3">
    <location>
        <begin position="1"/>
        <end position="18"/>
    </location>
</feature>
<evidence type="ECO:0000256" key="1">
    <source>
        <dbReference type="ARBA" id="ARBA00022741"/>
    </source>
</evidence>